<dbReference type="PATRIC" id="fig|1286631.3.peg.3580"/>
<gene>
    <name evidence="6" type="ORF">X805_36730</name>
</gene>
<protein>
    <submittedName>
        <fullName evidence="6">Mg chelatase subunit ChlI</fullName>
    </submittedName>
</protein>
<comment type="similarity">
    <text evidence="1">Belongs to the Mg-chelatase subunits D/I family. ComM subfamily.</text>
</comment>
<evidence type="ECO:0000259" key="5">
    <source>
        <dbReference type="PROSITE" id="PS50051"/>
    </source>
</evidence>
<sequence>MSLAIVHSRALLGLQAPEVTVEVHLANGLPSFTLVGLADTEVKEARERVRAAMQHSGLDFPHNRRITVNLAPADLPKEGGRFDLPIALGILAAAGHIDAAALDGLEFAGELSLAGDLRPVRGALPMALALQRSGRGRTLVLPRRSAEEAALVPGLALRCADHLDEIVEALQPVEPGDPPTPVLPRPRPVEVREGALLPDLQDVRGQAAAKRALEIAAAGRHSLLLVGPPGTGKSMLAQRLAGLLPPLSEEEALESAAVLSLAGRFEPADWARRVLRSPHHSASSVALVGGGSPPRPGEISLAHHGILFLDELPEFPRGALEALREPLENGRITISRAAQQAEFPARCQLVAAMNPCPCGMLGSTAKPCRCTPEAVQRYQNKLSGPLLDRIDLRVEVLAIPPEELTGAPDGEPSRLVAERVAEARRRQQARQGGSNAELEAGQLHDQVRAEPEATRFLNTAASRLGWSGRSLHRVLRVARTIADLAEADTLGVIHVAEAIQLRRALPGR</sequence>
<dbReference type="GO" id="GO:0005524">
    <property type="term" value="F:ATP binding"/>
    <property type="evidence" value="ECO:0007669"/>
    <property type="project" value="UniProtKB-KW"/>
</dbReference>
<accession>A0A059KHB1</accession>
<reference evidence="6 7" key="1">
    <citation type="journal article" date="2014" name="FEMS Microbiol. Ecol.">
        <title>Sphaerotilus natans encrusted with nanoball-shaped Fe(III) oxide minerals formed by nitrate-reducing mixotrophic Fe(II) oxidation.</title>
        <authorList>
            <person name="Park S."/>
            <person name="Kim D.H."/>
            <person name="Lee J.H."/>
            <person name="Hur H.G."/>
        </authorList>
    </citation>
    <scope>NUCLEOTIDE SEQUENCE [LARGE SCALE GENOMIC DNA]</scope>
    <source>
        <strain evidence="6 7">DSM 6575</strain>
    </source>
</reference>
<dbReference type="PRINTS" id="PR01657">
    <property type="entry name" value="MCMFAMILY"/>
</dbReference>
<dbReference type="InterPro" id="IPR004482">
    <property type="entry name" value="Mg_chelat-rel"/>
</dbReference>
<keyword evidence="3" id="KW-0067">ATP-binding</keyword>
<dbReference type="AlphaFoldDB" id="A0A059KHB1"/>
<dbReference type="GO" id="GO:0003677">
    <property type="term" value="F:DNA binding"/>
    <property type="evidence" value="ECO:0007669"/>
    <property type="project" value="InterPro"/>
</dbReference>
<dbReference type="RefSeq" id="WP_037485101.1">
    <property type="nucleotide sequence ID" value="NZ_AZRA01000117.1"/>
</dbReference>
<dbReference type="PANTHER" id="PTHR32039:SF7">
    <property type="entry name" value="COMPETENCE PROTEIN COMM"/>
    <property type="match status" value="1"/>
</dbReference>
<proteinExistence type="inferred from homology"/>
<dbReference type="NCBIfam" id="TIGR00368">
    <property type="entry name" value="YifB family Mg chelatase-like AAA ATPase"/>
    <property type="match status" value="1"/>
</dbReference>
<name>A0A059KHB1_9BURK</name>
<dbReference type="SUPFAM" id="SSF54211">
    <property type="entry name" value="Ribosomal protein S5 domain 2-like"/>
    <property type="match status" value="1"/>
</dbReference>
<dbReference type="EMBL" id="AZRA01000117">
    <property type="protein sequence ID" value="KDB50765.1"/>
    <property type="molecule type" value="Genomic_DNA"/>
</dbReference>
<dbReference type="Pfam" id="PF13335">
    <property type="entry name" value="Mg_chelatase_C"/>
    <property type="match status" value="1"/>
</dbReference>
<keyword evidence="2" id="KW-0547">Nucleotide-binding</keyword>
<dbReference type="InterPro" id="IPR045006">
    <property type="entry name" value="CHLI-like"/>
</dbReference>
<dbReference type="SMART" id="SM00382">
    <property type="entry name" value="AAA"/>
    <property type="match status" value="1"/>
</dbReference>
<dbReference type="Gene3D" id="3.30.230.10">
    <property type="match status" value="1"/>
</dbReference>
<dbReference type="PROSITE" id="PS50051">
    <property type="entry name" value="MCM_2"/>
    <property type="match status" value="1"/>
</dbReference>
<dbReference type="InterPro" id="IPR003593">
    <property type="entry name" value="AAA+_ATPase"/>
</dbReference>
<dbReference type="InterPro" id="IPR020568">
    <property type="entry name" value="Ribosomal_Su5_D2-typ_SF"/>
</dbReference>
<dbReference type="InterPro" id="IPR025158">
    <property type="entry name" value="Mg_chelat-rel_C"/>
</dbReference>
<dbReference type="PANTHER" id="PTHR32039">
    <property type="entry name" value="MAGNESIUM-CHELATASE SUBUNIT CHLI"/>
    <property type="match status" value="1"/>
</dbReference>
<dbReference type="InterPro" id="IPR027417">
    <property type="entry name" value="P-loop_NTPase"/>
</dbReference>
<dbReference type="Proteomes" id="UP000026714">
    <property type="component" value="Unassembled WGS sequence"/>
</dbReference>
<dbReference type="STRING" id="34103.SAMN05421778_12333"/>
<feature type="region of interest" description="Disordered" evidence="4">
    <location>
        <begin position="424"/>
        <end position="445"/>
    </location>
</feature>
<evidence type="ECO:0000313" key="7">
    <source>
        <dbReference type="Proteomes" id="UP000026714"/>
    </source>
</evidence>
<dbReference type="InterPro" id="IPR000523">
    <property type="entry name" value="Mg_chelatse_chII-like_cat_dom"/>
</dbReference>
<dbReference type="Gene3D" id="3.40.50.300">
    <property type="entry name" value="P-loop containing nucleotide triphosphate hydrolases"/>
    <property type="match status" value="1"/>
</dbReference>
<keyword evidence="7" id="KW-1185">Reference proteome</keyword>
<dbReference type="Pfam" id="PF01078">
    <property type="entry name" value="Mg_chelatase"/>
    <property type="match status" value="1"/>
</dbReference>
<evidence type="ECO:0000256" key="4">
    <source>
        <dbReference type="SAM" id="MobiDB-lite"/>
    </source>
</evidence>
<evidence type="ECO:0000256" key="3">
    <source>
        <dbReference type="ARBA" id="ARBA00022840"/>
    </source>
</evidence>
<dbReference type="InterPro" id="IPR014721">
    <property type="entry name" value="Ribsml_uS5_D2-typ_fold_subgr"/>
</dbReference>
<feature type="domain" description="MCM C-terminal AAA(+) ATPase" evidence="5">
    <location>
        <begin position="297"/>
        <end position="355"/>
    </location>
</feature>
<comment type="caution">
    <text evidence="6">The sequence shown here is derived from an EMBL/GenBank/DDBJ whole genome shotgun (WGS) entry which is preliminary data.</text>
</comment>
<dbReference type="eggNOG" id="COG0606">
    <property type="taxonomic scope" value="Bacteria"/>
</dbReference>
<dbReference type="InterPro" id="IPR001208">
    <property type="entry name" value="MCM_dom"/>
</dbReference>
<evidence type="ECO:0000256" key="1">
    <source>
        <dbReference type="ARBA" id="ARBA00006354"/>
    </source>
</evidence>
<evidence type="ECO:0000256" key="2">
    <source>
        <dbReference type="ARBA" id="ARBA00022741"/>
    </source>
</evidence>
<dbReference type="Pfam" id="PF13541">
    <property type="entry name" value="ChlI"/>
    <property type="match status" value="1"/>
</dbReference>
<evidence type="ECO:0000313" key="6">
    <source>
        <dbReference type="EMBL" id="KDB50765.1"/>
    </source>
</evidence>
<organism evidence="6 7">
    <name type="scientific">Sphaerotilus natans subsp. natans DSM 6575</name>
    <dbReference type="NCBI Taxonomy" id="1286631"/>
    <lineage>
        <taxon>Bacteria</taxon>
        <taxon>Pseudomonadati</taxon>
        <taxon>Pseudomonadota</taxon>
        <taxon>Betaproteobacteria</taxon>
        <taxon>Burkholderiales</taxon>
        <taxon>Sphaerotilaceae</taxon>
        <taxon>Sphaerotilus</taxon>
    </lineage>
</organism>
<dbReference type="SUPFAM" id="SSF52540">
    <property type="entry name" value="P-loop containing nucleoside triphosphate hydrolases"/>
    <property type="match status" value="1"/>
</dbReference>